<keyword evidence="1" id="KW-1133">Transmembrane helix</keyword>
<dbReference type="OrthoDB" id="9773582at2"/>
<protein>
    <submittedName>
        <fullName evidence="3">Phosphoesterase PA-phosphatase</fullName>
    </submittedName>
</protein>
<dbReference type="CDD" id="cd03392">
    <property type="entry name" value="PAP2_like_2"/>
    <property type="match status" value="1"/>
</dbReference>
<reference evidence="3 4" key="1">
    <citation type="submission" date="2015-01" db="EMBL/GenBank/DDBJ databases">
        <title>Rufibacter sp./DG31D/ whole genome sequencing.</title>
        <authorList>
            <person name="Kim M.K."/>
            <person name="Srinivasan S."/>
            <person name="Lee J.-J."/>
        </authorList>
    </citation>
    <scope>NUCLEOTIDE SEQUENCE [LARGE SCALE GENOMIC DNA]</scope>
    <source>
        <strain evidence="3 4">DG31D</strain>
    </source>
</reference>
<organism evidence="3 4">
    <name type="scientific">Rufibacter radiotolerans</name>
    <dbReference type="NCBI Taxonomy" id="1379910"/>
    <lineage>
        <taxon>Bacteria</taxon>
        <taxon>Pseudomonadati</taxon>
        <taxon>Bacteroidota</taxon>
        <taxon>Cytophagia</taxon>
        <taxon>Cytophagales</taxon>
        <taxon>Hymenobacteraceae</taxon>
        <taxon>Rufibacter</taxon>
    </lineage>
</organism>
<gene>
    <name evidence="3" type="ORF">TH63_02045</name>
</gene>
<evidence type="ECO:0000259" key="2">
    <source>
        <dbReference type="SMART" id="SM00014"/>
    </source>
</evidence>
<dbReference type="SMART" id="SM00014">
    <property type="entry name" value="acidPPc"/>
    <property type="match status" value="1"/>
</dbReference>
<dbReference type="Gene3D" id="1.20.144.10">
    <property type="entry name" value="Phosphatidic acid phosphatase type 2/haloperoxidase"/>
    <property type="match status" value="1"/>
</dbReference>
<feature type="transmembrane region" description="Helical" evidence="1">
    <location>
        <begin position="74"/>
        <end position="93"/>
    </location>
</feature>
<keyword evidence="4" id="KW-1185">Reference proteome</keyword>
<dbReference type="InterPro" id="IPR000326">
    <property type="entry name" value="PAP2/HPO"/>
</dbReference>
<dbReference type="EMBL" id="CP010777">
    <property type="protein sequence ID" value="AKQ44683.1"/>
    <property type="molecule type" value="Genomic_DNA"/>
</dbReference>
<dbReference type="PANTHER" id="PTHR14969:SF13">
    <property type="entry name" value="AT30094P"/>
    <property type="match status" value="1"/>
</dbReference>
<sequence length="240" mass="27151">MKKTFRKFVASLALFTVELVVLWAVFILCIILFFWLARAVLPGHELGFDKMAFAWADARANPVLTEIIKGVTFLASRNFITGAGLMMIGYFLFVKKHKWYSLKVPVIAIGSISLNLLLKYIFNRPRPLVPHLVDSYGLSFPSGHAMISASFYGLLIYLVWKHVEVPAWRFLLVFLISLLILFIGFSRVYLHVHYATDVAAGLAAGLGWVILANALINRMEKFSKRNLNPVVKGEEPHRIV</sequence>
<feature type="transmembrane region" description="Helical" evidence="1">
    <location>
        <begin position="142"/>
        <end position="160"/>
    </location>
</feature>
<dbReference type="STRING" id="1379910.TH63_02045"/>
<dbReference type="Pfam" id="PF01569">
    <property type="entry name" value="PAP2"/>
    <property type="match status" value="1"/>
</dbReference>
<name>A0A0H4VHB3_9BACT</name>
<keyword evidence="1" id="KW-0472">Membrane</keyword>
<dbReference type="InterPro" id="IPR036938">
    <property type="entry name" value="PAP2/HPO_sf"/>
</dbReference>
<feature type="transmembrane region" description="Helical" evidence="1">
    <location>
        <begin position="12"/>
        <end position="37"/>
    </location>
</feature>
<feature type="transmembrane region" description="Helical" evidence="1">
    <location>
        <begin position="198"/>
        <end position="216"/>
    </location>
</feature>
<dbReference type="Proteomes" id="UP000036458">
    <property type="component" value="Chromosome"/>
</dbReference>
<accession>A0A0H4VHB3</accession>
<feature type="transmembrane region" description="Helical" evidence="1">
    <location>
        <begin position="167"/>
        <end position="186"/>
    </location>
</feature>
<dbReference type="KEGG" id="ruf:TH63_02045"/>
<dbReference type="PANTHER" id="PTHR14969">
    <property type="entry name" value="SPHINGOSINE-1-PHOSPHATE PHOSPHOHYDROLASE"/>
    <property type="match status" value="1"/>
</dbReference>
<proteinExistence type="predicted"/>
<evidence type="ECO:0000256" key="1">
    <source>
        <dbReference type="SAM" id="Phobius"/>
    </source>
</evidence>
<feature type="domain" description="Phosphatidic acid phosphatase type 2/haloperoxidase" evidence="2">
    <location>
        <begin position="100"/>
        <end position="213"/>
    </location>
</feature>
<dbReference type="AlphaFoldDB" id="A0A0H4VHB3"/>
<feature type="transmembrane region" description="Helical" evidence="1">
    <location>
        <begin position="100"/>
        <end position="122"/>
    </location>
</feature>
<evidence type="ECO:0000313" key="3">
    <source>
        <dbReference type="EMBL" id="AKQ44683.1"/>
    </source>
</evidence>
<evidence type="ECO:0000313" key="4">
    <source>
        <dbReference type="Proteomes" id="UP000036458"/>
    </source>
</evidence>
<dbReference type="SUPFAM" id="SSF48317">
    <property type="entry name" value="Acid phosphatase/Vanadium-dependent haloperoxidase"/>
    <property type="match status" value="1"/>
</dbReference>
<dbReference type="RefSeq" id="WP_048919462.1">
    <property type="nucleotide sequence ID" value="NZ_CP010777.1"/>
</dbReference>
<dbReference type="PATRIC" id="fig|1379910.4.peg.434"/>
<keyword evidence="1" id="KW-0812">Transmembrane</keyword>